<feature type="transmembrane region" description="Helical" evidence="5">
    <location>
        <begin position="12"/>
        <end position="29"/>
    </location>
</feature>
<proteinExistence type="predicted"/>
<protein>
    <submittedName>
        <fullName evidence="7">Uncharacterized protein conserved in bacteria</fullName>
    </submittedName>
</protein>
<feature type="domain" description="Translocation and assembly module TamB C-terminal" evidence="6">
    <location>
        <begin position="1097"/>
        <end position="1416"/>
    </location>
</feature>
<dbReference type="OrthoDB" id="2109635at2"/>
<organism evidence="7 8">
    <name type="scientific">Halothermothrix orenii (strain H 168 / OCM 544 / DSM 9562)</name>
    <dbReference type="NCBI Taxonomy" id="373903"/>
    <lineage>
        <taxon>Bacteria</taxon>
        <taxon>Bacillati</taxon>
        <taxon>Bacillota</taxon>
        <taxon>Clostridia</taxon>
        <taxon>Halanaerobiales</taxon>
        <taxon>Halothermotrichaceae</taxon>
        <taxon>Halothermothrix</taxon>
    </lineage>
</organism>
<dbReference type="InterPro" id="IPR007452">
    <property type="entry name" value="TamB_C"/>
</dbReference>
<dbReference type="GO" id="GO:0009306">
    <property type="term" value="P:protein secretion"/>
    <property type="evidence" value="ECO:0007669"/>
    <property type="project" value="InterPro"/>
</dbReference>
<evidence type="ECO:0000259" key="6">
    <source>
        <dbReference type="Pfam" id="PF04357"/>
    </source>
</evidence>
<dbReference type="STRING" id="373903.Hore_17710"/>
<keyword evidence="4 5" id="KW-0472">Membrane</keyword>
<evidence type="ECO:0000256" key="5">
    <source>
        <dbReference type="SAM" id="Phobius"/>
    </source>
</evidence>
<accession>B8CZ01</accession>
<evidence type="ECO:0000313" key="8">
    <source>
        <dbReference type="Proteomes" id="UP000000719"/>
    </source>
</evidence>
<evidence type="ECO:0000256" key="4">
    <source>
        <dbReference type="ARBA" id="ARBA00023136"/>
    </source>
</evidence>
<dbReference type="GO" id="GO:0005886">
    <property type="term" value="C:plasma membrane"/>
    <property type="evidence" value="ECO:0007669"/>
    <property type="project" value="InterPro"/>
</dbReference>
<gene>
    <name evidence="7" type="ordered locus">Hore_17710</name>
</gene>
<keyword evidence="8" id="KW-1185">Reference proteome</keyword>
<dbReference type="Proteomes" id="UP000000719">
    <property type="component" value="Chromosome"/>
</dbReference>
<comment type="subcellular location">
    <subcellularLocation>
        <location evidence="1">Membrane</location>
        <topology evidence="1">Single-pass membrane protein</topology>
    </subcellularLocation>
</comment>
<dbReference type="Pfam" id="PF04357">
    <property type="entry name" value="TamB"/>
    <property type="match status" value="1"/>
</dbReference>
<evidence type="ECO:0000256" key="2">
    <source>
        <dbReference type="ARBA" id="ARBA00022692"/>
    </source>
</evidence>
<dbReference type="PANTHER" id="PTHR36985">
    <property type="entry name" value="TRANSLOCATION AND ASSEMBLY MODULE SUBUNIT TAMB"/>
    <property type="match status" value="1"/>
</dbReference>
<dbReference type="RefSeq" id="WP_015923490.1">
    <property type="nucleotide sequence ID" value="NC_011899.1"/>
</dbReference>
<evidence type="ECO:0000256" key="1">
    <source>
        <dbReference type="ARBA" id="ARBA00004167"/>
    </source>
</evidence>
<keyword evidence="2 5" id="KW-0812">Transmembrane</keyword>
<name>B8CZ01_HALOH</name>
<dbReference type="EMBL" id="CP001098">
    <property type="protein sequence ID" value="ACL70520.1"/>
    <property type="molecule type" value="Genomic_DNA"/>
</dbReference>
<dbReference type="PANTHER" id="PTHR36985:SF1">
    <property type="entry name" value="TRANSLOCATION AND ASSEMBLY MODULE SUBUNIT TAMB"/>
    <property type="match status" value="1"/>
</dbReference>
<dbReference type="HOGENOM" id="CLU_249898_0_0_9"/>
<dbReference type="KEGG" id="hor:Hore_17710"/>
<keyword evidence="3 5" id="KW-1133">Transmembrane helix</keyword>
<sequence length="1430" mass="161202">MKGKFSLKTKKRYLFILLISVFILSVIIIQGNRILTIARHELIFYIENTFPQVNRLEVNNISIWPLNQLTLEGVMIETKDGSLSIKAPRVRVYYNLMGILFNRDNWIGNIKLVSLKDPVLRFSNFEAPSDSIDQTGDLKGFTIPFFPVEIKNGTVVAINKDQKIELGNTYLVLKEAGKSGTILLKSDVSLEGIQYNNYKVEQVRINNLEAGIKYSQDNWEVNLRTGQFELKSLEGIFRELNLPVAVQTIDSKGKLTLNLEGNTSQITDYKGKLELNQGQVGLESEYLTENRLSSIQGIILLDSGQKQVVVEKLKFDLAGNPYTFKGELNHKEKIPRIYGHLVSEGVNLSRTGFNIPAINMSGQAHLDITVLGRMTSPEVLTDIYVTEGEFQNYEIGELAAELRYKDNIIYIDSLEGNFQDNNSISVRGVYDLATSLYSFNLKGTDIRIAFIKQNFPQLNLPLSQGQLNSRLIISGQGNTLTGSDITGYIEVINPQYRDILMDRVFAELWYNGGNLILNEGKLEAQYGDIFFQGKVNIATSRVELEYSGSKINSKVIQNLLDVKVLEDLAGFVNINGSIKNNLENPFITMDLSSNRVCLYNKVFQNFNTSMEYRKGSLYINRLKTVLENAEINGQGVINFAASEPVIKTSVSIKKLGYDFFQGISGHKLPVTGNLNAELKIRGPLANPELTGYVSSNNPVINYNNRDVKINTAKFKLKLLKNNTFYIEDGVVVKDDSRVKVAGTINPVTRQLNLKYIIDNLNLDDVYPDLEVDGSFNLTGNIKGLFEAPDISGEIWPGSLVYKGKEIKNIEGNYHYSNGKLTLEGSSFKVGRSKYNLSGMVEYPFLDVTLETREGRLSDLTPFLTSKVSIPEDYYLRGRIRLTGQFRKLRSAVDLEVFSSDVKGDKLKISGSIGDKFNITLDGDRVNLGKIISFLGSNVNIDGQVDFNGNLTGDINDYLLALNINIDEAMVNEFKINNINGEVKLTPERVYLNQTALLPEDSSIDVDGFIPFNKNEKIDLYLGVNGVYLPIISSAIPDLPDLEGYADGNIYIKGQMNDPSFGGRLFLLGGGINLGLPEKFSLMKGYLNFRGQEIYLENITGRYGRGSFRIEGYVYPFDQDKTWDIFLQGKNLPFSHGSFEGKFDPRVKMVGPLNRPLIEGELITHHFTIGIPFSWPTGSGEGVKFIPDLDLTLYPGEEVYLKNDNIDVLIQEGSLGLSFIDNELQMKGTLTSRQGSFDIYNNKFILEYAEANFREYLGYIPELHVRSYTQVGNVKIMAQVDGAADQLMITFHSRPELTEEQILQLLTSKGGVKEIIEGDVNQAVKMEVMRIFNSFLQIDIVEDIESTLKDIFRLDRVEIDTYNLGWNQEVNIYLGKYLSDRFYLQYTTTLKPDSRESEVAFQYFLRENTVFEGSWHGEDDYRLSIETNLKF</sequence>
<reference evidence="7 8" key="1">
    <citation type="journal article" date="2009" name="PLoS ONE">
        <title>Genome analysis of the anaerobic thermohalophilic bacterium Halothermothrix orenii.</title>
        <authorList>
            <person name="Mavromatis K."/>
            <person name="Ivanova N."/>
            <person name="Anderson I."/>
            <person name="Lykidis A."/>
            <person name="Hooper S.D."/>
            <person name="Sun H."/>
            <person name="Kunin V."/>
            <person name="Lapidus A."/>
            <person name="Hugenholtz P."/>
            <person name="Patel B."/>
            <person name="Kyrpides N.C."/>
        </authorList>
    </citation>
    <scope>NUCLEOTIDE SEQUENCE [LARGE SCALE GENOMIC DNA]</scope>
    <source>
        <strain evidence="8">H 168 / OCM 544 / DSM 9562</strain>
    </source>
</reference>
<evidence type="ECO:0000313" key="7">
    <source>
        <dbReference type="EMBL" id="ACL70520.1"/>
    </source>
</evidence>
<dbReference type="eggNOG" id="COG2911">
    <property type="taxonomic scope" value="Bacteria"/>
</dbReference>
<evidence type="ECO:0000256" key="3">
    <source>
        <dbReference type="ARBA" id="ARBA00022989"/>
    </source>
</evidence>